<name>A0A0F9IKS2_9ZZZZ</name>
<dbReference type="Gene3D" id="1.10.443.10">
    <property type="entry name" value="Intergrase catalytic core"/>
    <property type="match status" value="1"/>
</dbReference>
<protein>
    <recommendedName>
        <fullName evidence="8">Integrase</fullName>
    </recommendedName>
</protein>
<dbReference type="InterPro" id="IPR004107">
    <property type="entry name" value="Integrase_SAM-like_N"/>
</dbReference>
<dbReference type="InterPro" id="IPR044068">
    <property type="entry name" value="CB"/>
</dbReference>
<keyword evidence="4" id="KW-0233">DNA recombination</keyword>
<dbReference type="PANTHER" id="PTHR30349:SF64">
    <property type="entry name" value="PROPHAGE INTEGRASE INTD-RELATED"/>
    <property type="match status" value="1"/>
</dbReference>
<comment type="similarity">
    <text evidence="1">Belongs to the 'phage' integrase family.</text>
</comment>
<dbReference type="Pfam" id="PF13495">
    <property type="entry name" value="Phage_int_SAM_4"/>
    <property type="match status" value="1"/>
</dbReference>
<dbReference type="Gene3D" id="1.10.150.130">
    <property type="match status" value="1"/>
</dbReference>
<evidence type="ECO:0008006" key="8">
    <source>
        <dbReference type="Google" id="ProtNLM"/>
    </source>
</evidence>
<evidence type="ECO:0000259" key="6">
    <source>
        <dbReference type="PROSITE" id="PS51900"/>
    </source>
</evidence>
<feature type="domain" description="Tyr recombinase" evidence="5">
    <location>
        <begin position="102"/>
        <end position="277"/>
    </location>
</feature>
<evidence type="ECO:0000259" key="5">
    <source>
        <dbReference type="PROSITE" id="PS51898"/>
    </source>
</evidence>
<dbReference type="SUPFAM" id="SSF56349">
    <property type="entry name" value="DNA breaking-rejoining enzymes"/>
    <property type="match status" value="1"/>
</dbReference>
<dbReference type="PANTHER" id="PTHR30349">
    <property type="entry name" value="PHAGE INTEGRASE-RELATED"/>
    <property type="match status" value="1"/>
</dbReference>
<dbReference type="PROSITE" id="PS51898">
    <property type="entry name" value="TYR_RECOMBINASE"/>
    <property type="match status" value="1"/>
</dbReference>
<feature type="domain" description="Core-binding (CB)" evidence="6">
    <location>
        <begin position="4"/>
        <end position="85"/>
    </location>
</feature>
<gene>
    <name evidence="7" type="ORF">LCGC14_1865360</name>
</gene>
<dbReference type="EMBL" id="LAZR01018945">
    <property type="protein sequence ID" value="KKL94370.1"/>
    <property type="molecule type" value="Genomic_DNA"/>
</dbReference>
<proteinExistence type="inferred from homology"/>
<keyword evidence="3" id="KW-0238">DNA-binding</keyword>
<comment type="caution">
    <text evidence="7">The sequence shown here is derived from an EMBL/GenBank/DDBJ whole genome shotgun (WGS) entry which is preliminary data.</text>
</comment>
<dbReference type="AlphaFoldDB" id="A0A0F9IKS2"/>
<dbReference type="GO" id="GO:0006310">
    <property type="term" value="P:DNA recombination"/>
    <property type="evidence" value="ECO:0007669"/>
    <property type="project" value="UniProtKB-KW"/>
</dbReference>
<dbReference type="InterPro" id="IPR013762">
    <property type="entry name" value="Integrase-like_cat_sf"/>
</dbReference>
<dbReference type="Pfam" id="PF00589">
    <property type="entry name" value="Phage_integrase"/>
    <property type="match status" value="1"/>
</dbReference>
<sequence>MSEQHIPPLRRRFIEDMRIKGLQPKTQTMYLRAMRDFTGFLGHSPDSATPEELRAFQLDMKEKGVGAPTFNNRLTVLSFFYATTCPRPEMKRHMRYQRAAKKIPVVLSAEEVTRILEAAPGPGLRYRAAFSVAYGGGLRASEVTHLKIGDIDSDRMLIRIDQGKGRKDRHVMLSPSLLVLLRDYYREARPAGWLFPGRNRVDPISTRQFNRAFGVACDFAEIKKRVSPHTLRHSFATHLLEGGTDIRVIQVLLGHAKLETTTIYTKVAIKTIRDVTSPLDLLVRREAGAG</sequence>
<keyword evidence="2" id="KW-0229">DNA integration</keyword>
<dbReference type="GO" id="GO:0003677">
    <property type="term" value="F:DNA binding"/>
    <property type="evidence" value="ECO:0007669"/>
    <property type="project" value="UniProtKB-KW"/>
</dbReference>
<dbReference type="GO" id="GO:0015074">
    <property type="term" value="P:DNA integration"/>
    <property type="evidence" value="ECO:0007669"/>
    <property type="project" value="UniProtKB-KW"/>
</dbReference>
<dbReference type="InterPro" id="IPR011010">
    <property type="entry name" value="DNA_brk_join_enz"/>
</dbReference>
<dbReference type="PROSITE" id="PS51900">
    <property type="entry name" value="CB"/>
    <property type="match status" value="1"/>
</dbReference>
<evidence type="ECO:0000256" key="2">
    <source>
        <dbReference type="ARBA" id="ARBA00022908"/>
    </source>
</evidence>
<evidence type="ECO:0000256" key="1">
    <source>
        <dbReference type="ARBA" id="ARBA00008857"/>
    </source>
</evidence>
<evidence type="ECO:0000256" key="4">
    <source>
        <dbReference type="ARBA" id="ARBA00023172"/>
    </source>
</evidence>
<accession>A0A0F9IKS2</accession>
<organism evidence="7">
    <name type="scientific">marine sediment metagenome</name>
    <dbReference type="NCBI Taxonomy" id="412755"/>
    <lineage>
        <taxon>unclassified sequences</taxon>
        <taxon>metagenomes</taxon>
        <taxon>ecological metagenomes</taxon>
    </lineage>
</organism>
<dbReference type="InterPro" id="IPR010998">
    <property type="entry name" value="Integrase_recombinase_N"/>
</dbReference>
<evidence type="ECO:0000256" key="3">
    <source>
        <dbReference type="ARBA" id="ARBA00023125"/>
    </source>
</evidence>
<dbReference type="InterPro" id="IPR002104">
    <property type="entry name" value="Integrase_catalytic"/>
</dbReference>
<dbReference type="InterPro" id="IPR050090">
    <property type="entry name" value="Tyrosine_recombinase_XerCD"/>
</dbReference>
<reference evidence="7" key="1">
    <citation type="journal article" date="2015" name="Nature">
        <title>Complex archaea that bridge the gap between prokaryotes and eukaryotes.</title>
        <authorList>
            <person name="Spang A."/>
            <person name="Saw J.H."/>
            <person name="Jorgensen S.L."/>
            <person name="Zaremba-Niedzwiedzka K."/>
            <person name="Martijn J."/>
            <person name="Lind A.E."/>
            <person name="van Eijk R."/>
            <person name="Schleper C."/>
            <person name="Guy L."/>
            <person name="Ettema T.J."/>
        </authorList>
    </citation>
    <scope>NUCLEOTIDE SEQUENCE</scope>
</reference>
<evidence type="ECO:0000313" key="7">
    <source>
        <dbReference type="EMBL" id="KKL94370.1"/>
    </source>
</evidence>